<name>A0A366S4D3_9HYPO</name>
<evidence type="ECO:0000313" key="3">
    <source>
        <dbReference type="Proteomes" id="UP000253153"/>
    </source>
</evidence>
<evidence type="ECO:0000313" key="2">
    <source>
        <dbReference type="EMBL" id="RBR23546.1"/>
    </source>
</evidence>
<dbReference type="RefSeq" id="XP_031018137.1">
    <property type="nucleotide sequence ID" value="XM_031157877.1"/>
</dbReference>
<feature type="region of interest" description="Disordered" evidence="1">
    <location>
        <begin position="133"/>
        <end position="181"/>
    </location>
</feature>
<protein>
    <submittedName>
        <fullName evidence="2">Uncharacterized protein</fullName>
    </submittedName>
</protein>
<accession>A0A366S4D3</accession>
<gene>
    <name evidence="2" type="ORF">FIESC28_03728</name>
</gene>
<proteinExistence type="predicted"/>
<organism evidence="2 3">
    <name type="scientific">Fusarium coffeatum</name>
    <dbReference type="NCBI Taxonomy" id="231269"/>
    <lineage>
        <taxon>Eukaryota</taxon>
        <taxon>Fungi</taxon>
        <taxon>Dikarya</taxon>
        <taxon>Ascomycota</taxon>
        <taxon>Pezizomycotina</taxon>
        <taxon>Sordariomycetes</taxon>
        <taxon>Hypocreomycetidae</taxon>
        <taxon>Hypocreales</taxon>
        <taxon>Nectriaceae</taxon>
        <taxon>Fusarium</taxon>
        <taxon>Fusarium incarnatum-equiseti species complex</taxon>
    </lineage>
</organism>
<feature type="compositionally biased region" description="Low complexity" evidence="1">
    <location>
        <begin position="137"/>
        <end position="150"/>
    </location>
</feature>
<reference evidence="2 3" key="1">
    <citation type="submission" date="2018-06" db="EMBL/GenBank/DDBJ databases">
        <title>Fusarium incarnatum-equiseti species complex species 28.</title>
        <authorList>
            <person name="Gardiner D.M."/>
        </authorList>
    </citation>
    <scope>NUCLEOTIDE SEQUENCE [LARGE SCALE GENOMIC DNA]</scope>
    <source>
        <strain evidence="2 3">FIESC_28</strain>
    </source>
</reference>
<dbReference type="EMBL" id="QKXC01000074">
    <property type="protein sequence ID" value="RBR23546.1"/>
    <property type="molecule type" value="Genomic_DNA"/>
</dbReference>
<keyword evidence="3" id="KW-1185">Reference proteome</keyword>
<dbReference type="GeneID" id="41993173"/>
<dbReference type="OrthoDB" id="5078077at2759"/>
<evidence type="ECO:0000256" key="1">
    <source>
        <dbReference type="SAM" id="MobiDB-lite"/>
    </source>
</evidence>
<dbReference type="Proteomes" id="UP000253153">
    <property type="component" value="Unassembled WGS sequence"/>
</dbReference>
<feature type="compositionally biased region" description="Polar residues" evidence="1">
    <location>
        <begin position="151"/>
        <end position="165"/>
    </location>
</feature>
<sequence>MGAVQSMYQALERCMGNRDNIPPTPPYRQPARSIFDPFLCAPLRAGNSAWDRDITNTIVHIYTGYGDNGEELREVVPPSPNAQPSPPRTSFEEKLWVMWHDRECRDHGNCTHSFDAEYTDWIYARARASLSTNLQHSTPTSSQTSPVFTPMTGQSLGSDQQTDSPSVPGPNPEDAGNGRSGIAVLRRSWSAILHRRSRLSIKTPPLSA</sequence>
<dbReference type="AlphaFoldDB" id="A0A366S4D3"/>
<comment type="caution">
    <text evidence="2">The sequence shown here is derived from an EMBL/GenBank/DDBJ whole genome shotgun (WGS) entry which is preliminary data.</text>
</comment>